<organism evidence="1">
    <name type="scientific">Sulfurovum sp. enrichment culture clone C5</name>
    <dbReference type="NCBI Taxonomy" id="497650"/>
    <lineage>
        <taxon>Bacteria</taxon>
        <taxon>Pseudomonadati</taxon>
        <taxon>Campylobacterota</taxon>
        <taxon>Epsilonproteobacteria</taxon>
        <taxon>Campylobacterales</taxon>
        <taxon>Sulfurovaceae</taxon>
        <taxon>Sulfurovum</taxon>
        <taxon>environmental samples</taxon>
    </lineage>
</organism>
<evidence type="ECO:0008006" key="2">
    <source>
        <dbReference type="Google" id="ProtNLM"/>
    </source>
</evidence>
<evidence type="ECO:0000313" key="1">
    <source>
        <dbReference type="EMBL" id="CUV65240.1"/>
    </source>
</evidence>
<dbReference type="AlphaFoldDB" id="A0A0S4XMP9"/>
<proteinExistence type="predicted"/>
<protein>
    <recommendedName>
        <fullName evidence="2">Phage tail protein</fullName>
    </recommendedName>
</protein>
<accession>A0A0S4XMP9</accession>
<dbReference type="EMBL" id="FAXN01000021">
    <property type="protein sequence ID" value="CUV65240.1"/>
    <property type="molecule type" value="Genomic_DNA"/>
</dbReference>
<name>A0A0S4XMP9_9BACT</name>
<dbReference type="InterPro" id="IPR006521">
    <property type="entry name" value="Tail_protein_I"/>
</dbReference>
<dbReference type="Pfam" id="PF09684">
    <property type="entry name" value="Tail_P2_I"/>
    <property type="match status" value="1"/>
</dbReference>
<gene>
    <name evidence="1" type="ORF">BN3087_220057</name>
</gene>
<reference evidence="1" key="1">
    <citation type="submission" date="2015-11" db="EMBL/GenBank/DDBJ databases">
        <authorList>
            <person name="Zhang Y."/>
            <person name="Guo Z."/>
        </authorList>
    </citation>
    <scope>NUCLEOTIDE SEQUENCE</scope>
    <source>
        <strain evidence="1">BN30871</strain>
    </source>
</reference>
<sequence>MNILPVNEPIYLKKIDDFLGNRIDTLSFPKAPFVGIDTRYLDYIAAMFDVDITLYTQSEAKEVLKKAIWSKNKVGTIGAIKKMLQTFDPQANIITHATCPKHDGKIQRNGITTYRNYGLTHWAMYKIELTRAISISQKEELITQLKILAPARCKLINIDAQNTIIHDGRIKRNANYTYGGYING</sequence>